<dbReference type="PANTHER" id="PTHR30246">
    <property type="entry name" value="2-KETO-3-DEOXY-6-PHOSPHOGLUCONATE ALDOLASE"/>
    <property type="match status" value="1"/>
</dbReference>
<dbReference type="Gene3D" id="3.20.20.70">
    <property type="entry name" value="Aldolase class I"/>
    <property type="match status" value="1"/>
</dbReference>
<dbReference type="KEGG" id="bliq:INP51_09380"/>
<keyword evidence="10" id="KW-1185">Reference proteome</keyword>
<dbReference type="Pfam" id="PF01081">
    <property type="entry name" value="Aldolase"/>
    <property type="match status" value="1"/>
</dbReference>
<comment type="pathway">
    <text evidence="2">Carbohydrate acid metabolism; 2-dehydro-3-deoxy-D-gluconate degradation; D-glyceraldehyde 3-phosphate and pyruvate from 2-dehydro-3-deoxy-D-gluconate: step 2/2.</text>
</comment>
<dbReference type="NCBIfam" id="NF004325">
    <property type="entry name" value="PRK05718.1"/>
    <property type="match status" value="1"/>
</dbReference>
<dbReference type="PROSITE" id="PS00159">
    <property type="entry name" value="ALDOLASE_KDPG_KHG_1"/>
    <property type="match status" value="1"/>
</dbReference>
<evidence type="ECO:0000256" key="4">
    <source>
        <dbReference type="ARBA" id="ARBA00011233"/>
    </source>
</evidence>
<dbReference type="SUPFAM" id="SSF51569">
    <property type="entry name" value="Aldolase"/>
    <property type="match status" value="1"/>
</dbReference>
<dbReference type="InterPro" id="IPR031337">
    <property type="entry name" value="KDPG/KHG_AS_1"/>
</dbReference>
<dbReference type="EC" id="4.1.2.14" evidence="5"/>
<dbReference type="EMBL" id="CP063304">
    <property type="protein sequence ID" value="QOV18243.1"/>
    <property type="molecule type" value="Genomic_DNA"/>
</dbReference>
<keyword evidence="7" id="KW-0704">Schiff base</keyword>
<dbReference type="GO" id="GO:0008675">
    <property type="term" value="F:2-dehydro-3-deoxy-phosphogluconate aldolase activity"/>
    <property type="evidence" value="ECO:0007669"/>
    <property type="project" value="UniProtKB-EC"/>
</dbReference>
<accession>A0A7M2RD53</accession>
<dbReference type="PROSITE" id="PS00160">
    <property type="entry name" value="ALDOLASE_KDPG_KHG_2"/>
    <property type="match status" value="1"/>
</dbReference>
<keyword evidence="8" id="KW-0119">Carbohydrate metabolism</keyword>
<dbReference type="AlphaFoldDB" id="A0A7M2RD53"/>
<evidence type="ECO:0000313" key="9">
    <source>
        <dbReference type="EMBL" id="QOV18243.1"/>
    </source>
</evidence>
<comment type="similarity">
    <text evidence="3">Belongs to the KHG/KDPG aldolase family.</text>
</comment>
<evidence type="ECO:0000256" key="3">
    <source>
        <dbReference type="ARBA" id="ARBA00006906"/>
    </source>
</evidence>
<evidence type="ECO:0000256" key="8">
    <source>
        <dbReference type="ARBA" id="ARBA00023277"/>
    </source>
</evidence>
<dbReference type="NCBIfam" id="TIGR01182">
    <property type="entry name" value="eda"/>
    <property type="match status" value="1"/>
</dbReference>
<evidence type="ECO:0000256" key="6">
    <source>
        <dbReference type="ARBA" id="ARBA00023239"/>
    </source>
</evidence>
<dbReference type="RefSeq" id="WP_193734605.1">
    <property type="nucleotide sequence ID" value="NZ_CP063304.1"/>
</dbReference>
<dbReference type="InterPro" id="IPR031338">
    <property type="entry name" value="KDPG/KHG_AS_2"/>
</dbReference>
<dbReference type="PANTHER" id="PTHR30246:SF1">
    <property type="entry name" value="2-DEHYDRO-3-DEOXY-6-PHOSPHOGALACTONATE ALDOLASE-RELATED"/>
    <property type="match status" value="1"/>
</dbReference>
<dbReference type="InterPro" id="IPR013785">
    <property type="entry name" value="Aldolase_TIM"/>
</dbReference>
<dbReference type="Proteomes" id="UP000593601">
    <property type="component" value="Chromosome"/>
</dbReference>
<gene>
    <name evidence="9" type="ORF">INP51_09380</name>
</gene>
<evidence type="ECO:0000256" key="2">
    <source>
        <dbReference type="ARBA" id="ARBA00004736"/>
    </source>
</evidence>
<dbReference type="InterPro" id="IPR000887">
    <property type="entry name" value="Aldlse_KDPG_KHG"/>
</dbReference>
<comment type="subunit">
    <text evidence="4">Homotrimer.</text>
</comment>
<name>A0A7M2RD53_9FIRM</name>
<organism evidence="9 10">
    <name type="scientific">Blautia liquoris</name>
    <dbReference type="NCBI Taxonomy" id="2779518"/>
    <lineage>
        <taxon>Bacteria</taxon>
        <taxon>Bacillati</taxon>
        <taxon>Bacillota</taxon>
        <taxon>Clostridia</taxon>
        <taxon>Lachnospirales</taxon>
        <taxon>Lachnospiraceae</taxon>
        <taxon>Blautia</taxon>
    </lineage>
</organism>
<reference evidence="9 10" key="1">
    <citation type="submission" date="2020-10" db="EMBL/GenBank/DDBJ databases">
        <title>Blautia liquoris sp.nov., isolated from the mud in a fermentation cellar used for the production of Chinese strong-flavoured liquor.</title>
        <authorList>
            <person name="Lu L."/>
        </authorList>
    </citation>
    <scope>NUCLEOTIDE SEQUENCE [LARGE SCALE GENOMIC DNA]</scope>
    <source>
        <strain evidence="9 10">LZLJ-3</strain>
    </source>
</reference>
<keyword evidence="6" id="KW-0456">Lyase</keyword>
<evidence type="ECO:0000313" key="10">
    <source>
        <dbReference type="Proteomes" id="UP000593601"/>
    </source>
</evidence>
<evidence type="ECO:0000256" key="1">
    <source>
        <dbReference type="ARBA" id="ARBA00000654"/>
    </source>
</evidence>
<sequence>MNKILEELSKFGVVPVVVLNDAKDAKPLAKALCEGGLPCAEVTFRTAAAEESIRIMTTEYPDMLIGAGTVLTIENVDRAINAGAKFIVSPGFDPEIVDYCLKKDIPVLPGTVTPSEVAQGVKRGLKVLKFFPAAQYGGVSTIKAIASAYVDVKFMPTGGVNAKNLKEYLSCDKIFACGGSWMVKADLIEAGEFDKITEMTKEAVALVKEIR</sequence>
<evidence type="ECO:0000256" key="7">
    <source>
        <dbReference type="ARBA" id="ARBA00023270"/>
    </source>
</evidence>
<comment type="catalytic activity">
    <reaction evidence="1">
        <text>2-dehydro-3-deoxy-6-phospho-D-gluconate = D-glyceraldehyde 3-phosphate + pyruvate</text>
        <dbReference type="Rhea" id="RHEA:17089"/>
        <dbReference type="ChEBI" id="CHEBI:15361"/>
        <dbReference type="ChEBI" id="CHEBI:57569"/>
        <dbReference type="ChEBI" id="CHEBI:59776"/>
        <dbReference type="EC" id="4.1.2.14"/>
    </reaction>
</comment>
<proteinExistence type="inferred from homology"/>
<protein>
    <recommendedName>
        <fullName evidence="5">2-dehydro-3-deoxy-phosphogluconate aldolase</fullName>
        <ecNumber evidence="5">4.1.2.14</ecNumber>
    </recommendedName>
</protein>
<dbReference type="CDD" id="cd00452">
    <property type="entry name" value="KDPG_aldolase"/>
    <property type="match status" value="1"/>
</dbReference>
<evidence type="ECO:0000256" key="5">
    <source>
        <dbReference type="ARBA" id="ARBA00013063"/>
    </source>
</evidence>